<evidence type="ECO:0000313" key="2">
    <source>
        <dbReference type="Proteomes" id="UP000238701"/>
    </source>
</evidence>
<proteinExistence type="predicted"/>
<dbReference type="EMBL" id="OMOD01000002">
    <property type="protein sequence ID" value="SPF31617.1"/>
    <property type="molecule type" value="Genomic_DNA"/>
</dbReference>
<protein>
    <submittedName>
        <fullName evidence="1">Uncharacterized protein</fullName>
    </submittedName>
</protein>
<organism evidence="1 2">
    <name type="scientific">Candidatus Sulfotelmatobacter kueseliae</name>
    <dbReference type="NCBI Taxonomy" id="2042962"/>
    <lineage>
        <taxon>Bacteria</taxon>
        <taxon>Pseudomonadati</taxon>
        <taxon>Acidobacteriota</taxon>
        <taxon>Terriglobia</taxon>
        <taxon>Terriglobales</taxon>
        <taxon>Candidatus Korobacteraceae</taxon>
        <taxon>Candidatus Sulfotelmatobacter</taxon>
    </lineage>
</organism>
<accession>A0A2U3JW98</accession>
<reference evidence="2" key="1">
    <citation type="submission" date="2018-02" db="EMBL/GenBank/DDBJ databases">
        <authorList>
            <person name="Hausmann B."/>
        </authorList>
    </citation>
    <scope>NUCLEOTIDE SEQUENCE [LARGE SCALE GENOMIC DNA]</scope>
    <source>
        <strain evidence="2">Peat soil MAG SbA1</strain>
    </source>
</reference>
<dbReference type="Proteomes" id="UP000238701">
    <property type="component" value="Unassembled WGS sequence"/>
</dbReference>
<gene>
    <name evidence="1" type="ORF">SBA1_100073</name>
</gene>
<evidence type="ECO:0000313" key="1">
    <source>
        <dbReference type="EMBL" id="SPF31617.1"/>
    </source>
</evidence>
<name>A0A2U3JW98_9BACT</name>
<sequence length="49" mass="5879">MEPHEIEELRKDLHVIETHCNNAKEDLGKLQMKLLEIRAYLNMMEKKSK</sequence>
<dbReference type="AlphaFoldDB" id="A0A2U3JW98"/>